<dbReference type="Proteomes" id="UP000195402">
    <property type="component" value="Unassembled WGS sequence"/>
</dbReference>
<dbReference type="PROSITE" id="PS50181">
    <property type="entry name" value="FBOX"/>
    <property type="match status" value="1"/>
</dbReference>
<gene>
    <name evidence="2" type="ORF">BVC80_8349g2</name>
</gene>
<feature type="domain" description="F-box" evidence="1">
    <location>
        <begin position="13"/>
        <end position="61"/>
    </location>
</feature>
<evidence type="ECO:0000313" key="3">
    <source>
        <dbReference type="Proteomes" id="UP000195402"/>
    </source>
</evidence>
<dbReference type="PANTHER" id="PTHR31215">
    <property type="entry name" value="OS05G0510400 PROTEIN-RELATED"/>
    <property type="match status" value="1"/>
</dbReference>
<dbReference type="OrthoDB" id="660108at2759"/>
<accession>A0A200QAY4</accession>
<dbReference type="InterPro" id="IPR001810">
    <property type="entry name" value="F-box_dom"/>
</dbReference>
<dbReference type="CDD" id="cd09917">
    <property type="entry name" value="F-box_SF"/>
    <property type="match status" value="1"/>
</dbReference>
<dbReference type="InterPro" id="IPR044809">
    <property type="entry name" value="AUF1-like"/>
</dbReference>
<dbReference type="FunCoup" id="A0A200QAY4">
    <property type="interactions" value="9"/>
</dbReference>
<sequence length="356" mass="39928">MNPFPESDSDQETDGFDRIPDVLILLIFNQLSDIKTLTRCRAVSKRFNSLVPQAESLLVKVDCVISTETGEWFLLQIIKSILQSFQDLILPRKQILQPGIRSSPAEILRGFEKIRKLEIELPSGDLRLEKGTILRWKAEFGRTLKSCVILAVRSIEQVNENNTGDQNLLDGDLNGDEIDFHGDGSGGLKLRVVWTISALIAASARHYLLKEVIKEHREIESLILRDREGEGTVIMDDLGLREFREGEEEEEGGGGREAHVSTVGWKNRTTVPAVRMRMRHEARLDLSGGVRMKGATLVVVRPTEVERESGGTTKSEIEERKEDKCLALGGAFDGVFGEAVEALLKRRSYLLEMNSF</sequence>
<dbReference type="Gene3D" id="1.20.1280.50">
    <property type="match status" value="1"/>
</dbReference>
<evidence type="ECO:0000259" key="1">
    <source>
        <dbReference type="PROSITE" id="PS50181"/>
    </source>
</evidence>
<organism evidence="2 3">
    <name type="scientific">Macleaya cordata</name>
    <name type="common">Five-seeded plume-poppy</name>
    <name type="synonym">Bocconia cordata</name>
    <dbReference type="NCBI Taxonomy" id="56857"/>
    <lineage>
        <taxon>Eukaryota</taxon>
        <taxon>Viridiplantae</taxon>
        <taxon>Streptophyta</taxon>
        <taxon>Embryophyta</taxon>
        <taxon>Tracheophyta</taxon>
        <taxon>Spermatophyta</taxon>
        <taxon>Magnoliopsida</taxon>
        <taxon>Ranunculales</taxon>
        <taxon>Papaveraceae</taxon>
        <taxon>Papaveroideae</taxon>
        <taxon>Macleaya</taxon>
    </lineage>
</organism>
<comment type="caution">
    <text evidence="2">The sequence shown here is derived from an EMBL/GenBank/DDBJ whole genome shotgun (WGS) entry which is preliminary data.</text>
</comment>
<name>A0A200QAY4_MACCD</name>
<reference evidence="2 3" key="1">
    <citation type="journal article" date="2017" name="Mol. Plant">
        <title>The Genome of Medicinal Plant Macleaya cordata Provides New Insights into Benzylisoquinoline Alkaloids Metabolism.</title>
        <authorList>
            <person name="Liu X."/>
            <person name="Liu Y."/>
            <person name="Huang P."/>
            <person name="Ma Y."/>
            <person name="Qing Z."/>
            <person name="Tang Q."/>
            <person name="Cao H."/>
            <person name="Cheng P."/>
            <person name="Zheng Y."/>
            <person name="Yuan Z."/>
            <person name="Zhou Y."/>
            <person name="Liu J."/>
            <person name="Tang Z."/>
            <person name="Zhuo Y."/>
            <person name="Zhang Y."/>
            <person name="Yu L."/>
            <person name="Huang J."/>
            <person name="Yang P."/>
            <person name="Peng Q."/>
            <person name="Zhang J."/>
            <person name="Jiang W."/>
            <person name="Zhang Z."/>
            <person name="Lin K."/>
            <person name="Ro D.K."/>
            <person name="Chen X."/>
            <person name="Xiong X."/>
            <person name="Shang Y."/>
            <person name="Huang S."/>
            <person name="Zeng J."/>
        </authorList>
    </citation>
    <scope>NUCLEOTIDE SEQUENCE [LARGE SCALE GENOMIC DNA]</scope>
    <source>
        <strain evidence="3">cv. BLH2017</strain>
        <tissue evidence="2">Root</tissue>
    </source>
</reference>
<dbReference type="STRING" id="56857.A0A200QAY4"/>
<dbReference type="SUPFAM" id="SSF81383">
    <property type="entry name" value="F-box domain"/>
    <property type="match status" value="1"/>
</dbReference>
<dbReference type="InterPro" id="IPR036047">
    <property type="entry name" value="F-box-like_dom_sf"/>
</dbReference>
<evidence type="ECO:0000313" key="2">
    <source>
        <dbReference type="EMBL" id="OVA07620.1"/>
    </source>
</evidence>
<dbReference type="InParanoid" id="A0A200QAY4"/>
<dbReference type="EMBL" id="MVGT01002454">
    <property type="protein sequence ID" value="OVA07620.1"/>
    <property type="molecule type" value="Genomic_DNA"/>
</dbReference>
<keyword evidence="3" id="KW-1185">Reference proteome</keyword>
<protein>
    <submittedName>
        <fullName evidence="2">F-box domain</fullName>
    </submittedName>
</protein>
<dbReference type="Pfam" id="PF12937">
    <property type="entry name" value="F-box-like"/>
    <property type="match status" value="1"/>
</dbReference>
<proteinExistence type="predicted"/>
<dbReference type="AlphaFoldDB" id="A0A200QAY4"/>
<dbReference type="OMA" id="TRHYLMR"/>